<comment type="caution">
    <text evidence="3">The sequence shown here is derived from an EMBL/GenBank/DDBJ whole genome shotgun (WGS) entry which is preliminary data.</text>
</comment>
<dbReference type="PROSITE" id="PS00131">
    <property type="entry name" value="CARBOXYPEPT_SER_SER"/>
    <property type="match status" value="1"/>
</dbReference>
<dbReference type="GO" id="GO:0004185">
    <property type="term" value="F:serine-type carboxypeptidase activity"/>
    <property type="evidence" value="ECO:0007669"/>
    <property type="project" value="UniProtKB-UniRule"/>
</dbReference>
<reference evidence="3" key="1">
    <citation type="submission" date="2020-09" db="EMBL/GenBank/DDBJ databases">
        <authorList>
            <person name="Kikuchi T."/>
        </authorList>
    </citation>
    <scope>NUCLEOTIDE SEQUENCE</scope>
    <source>
        <strain evidence="3">SH1</strain>
    </source>
</reference>
<dbReference type="InterPro" id="IPR018202">
    <property type="entry name" value="Ser_caboxypep_ser_AS"/>
</dbReference>
<accession>A0A811KA27</accession>
<dbReference type="EMBL" id="CAJFCW020000002">
    <property type="protein sequence ID" value="CAG9095621.1"/>
    <property type="molecule type" value="Genomic_DNA"/>
</dbReference>
<protein>
    <recommendedName>
        <fullName evidence="2">Carboxypeptidase</fullName>
        <ecNumber evidence="2">3.4.16.-</ecNumber>
    </recommendedName>
</protein>
<keyword evidence="2" id="KW-0121">Carboxypeptidase</keyword>
<feature type="signal peptide" evidence="2">
    <location>
        <begin position="1"/>
        <end position="16"/>
    </location>
</feature>
<name>A0A811KA27_9BILA</name>
<dbReference type="SUPFAM" id="SSF53474">
    <property type="entry name" value="alpha/beta-Hydrolases"/>
    <property type="match status" value="1"/>
</dbReference>
<dbReference type="InterPro" id="IPR001563">
    <property type="entry name" value="Peptidase_S10"/>
</dbReference>
<sequence length="422" mass="47718">MRKSVALFWFFNWVYCSDLPGLNFNVNFNHYSGFVNASDTKFLFFWMFESENDPQKDPFILWLNGGPGCSSLQGALMENGPFRLSSNGSVLSKNENSWTKFANILYLESPVHTGYSYSSTNETTTDDHTTGKENLLALVNFFNAYPNYRANDFYIMGESYAGYYVPVLASLILEQNDYPINLKGIAIGNGVVVDGWDSVFSPFYAHSIGLLGKAKFESFQSRCCENMAPTSCATSKECIELSQNITMDIPGVDPYDMSLHCLDFLDEVKAENISCFNDVSFEEYMNKEDVRKTLNIPHNLEWKVCKSLADHLGKPYNESTFTSMEPFIRYILSKQVRVLYFYGDTDMVCNHLSGEYFTAKVGGAPLVDSKSWLFNNKIGGKKTVYNNGLTYTTIHGAGHMAPQWKAEETSYVAKSFVQNTEF</sequence>
<dbReference type="OrthoDB" id="443318at2759"/>
<dbReference type="Pfam" id="PF00450">
    <property type="entry name" value="Peptidase_S10"/>
    <property type="match status" value="1"/>
</dbReference>
<keyword evidence="2" id="KW-0378">Hydrolase</keyword>
<keyword evidence="2" id="KW-0645">Protease</keyword>
<dbReference type="Gene3D" id="3.40.50.1820">
    <property type="entry name" value="alpha/beta hydrolase"/>
    <property type="match status" value="1"/>
</dbReference>
<feature type="chain" id="PRO_5035956938" description="Carboxypeptidase" evidence="2">
    <location>
        <begin position="17"/>
        <end position="422"/>
    </location>
</feature>
<keyword evidence="4" id="KW-1185">Reference proteome</keyword>
<keyword evidence="2" id="KW-0732">Signal</keyword>
<dbReference type="EC" id="3.4.16.-" evidence="2"/>
<dbReference type="PANTHER" id="PTHR11802">
    <property type="entry name" value="SERINE PROTEASE FAMILY S10 SERINE CARBOXYPEPTIDASE"/>
    <property type="match status" value="1"/>
</dbReference>
<dbReference type="InterPro" id="IPR029058">
    <property type="entry name" value="AB_hydrolase_fold"/>
</dbReference>
<proteinExistence type="inferred from homology"/>
<dbReference type="GO" id="GO:0006508">
    <property type="term" value="P:proteolysis"/>
    <property type="evidence" value="ECO:0007669"/>
    <property type="project" value="UniProtKB-KW"/>
</dbReference>
<dbReference type="EMBL" id="CAJFDH010000002">
    <property type="protein sequence ID" value="CAD5212343.1"/>
    <property type="molecule type" value="Genomic_DNA"/>
</dbReference>
<dbReference type="Proteomes" id="UP000614601">
    <property type="component" value="Unassembled WGS sequence"/>
</dbReference>
<evidence type="ECO:0000313" key="3">
    <source>
        <dbReference type="EMBL" id="CAD5212343.1"/>
    </source>
</evidence>
<evidence type="ECO:0000313" key="4">
    <source>
        <dbReference type="Proteomes" id="UP000614601"/>
    </source>
</evidence>
<organism evidence="3 4">
    <name type="scientific">Bursaphelenchus okinawaensis</name>
    <dbReference type="NCBI Taxonomy" id="465554"/>
    <lineage>
        <taxon>Eukaryota</taxon>
        <taxon>Metazoa</taxon>
        <taxon>Ecdysozoa</taxon>
        <taxon>Nematoda</taxon>
        <taxon>Chromadorea</taxon>
        <taxon>Rhabditida</taxon>
        <taxon>Tylenchina</taxon>
        <taxon>Tylenchomorpha</taxon>
        <taxon>Aphelenchoidea</taxon>
        <taxon>Aphelenchoididae</taxon>
        <taxon>Bursaphelenchus</taxon>
    </lineage>
</organism>
<dbReference type="PANTHER" id="PTHR11802:SF418">
    <property type="entry name" value="SERINE CARBOXYPEPTIDASE CTSA-1.1"/>
    <property type="match status" value="1"/>
</dbReference>
<dbReference type="AlphaFoldDB" id="A0A811KA27"/>
<comment type="similarity">
    <text evidence="1 2">Belongs to the peptidase S10 family.</text>
</comment>
<dbReference type="PROSITE" id="PS00560">
    <property type="entry name" value="CARBOXYPEPT_SER_HIS"/>
    <property type="match status" value="1"/>
</dbReference>
<dbReference type="PRINTS" id="PR00724">
    <property type="entry name" value="CRBOXYPTASEC"/>
</dbReference>
<gene>
    <name evidence="3" type="ORF">BOKJ2_LOCUS4155</name>
</gene>
<evidence type="ECO:0000256" key="2">
    <source>
        <dbReference type="RuleBase" id="RU361156"/>
    </source>
</evidence>
<dbReference type="Proteomes" id="UP000783686">
    <property type="component" value="Unassembled WGS sequence"/>
</dbReference>
<evidence type="ECO:0000256" key="1">
    <source>
        <dbReference type="ARBA" id="ARBA00009431"/>
    </source>
</evidence>
<dbReference type="InterPro" id="IPR033124">
    <property type="entry name" value="Ser_caboxypep_his_AS"/>
</dbReference>